<reference evidence="2" key="1">
    <citation type="thesis" date="2021" institute="BYU ScholarsArchive" country="Provo, UT, USA">
        <title>Applications of and Algorithms for Genome Assembly and Genomic Analyses with an Emphasis on Marine Teleosts.</title>
        <authorList>
            <person name="Pickett B.D."/>
        </authorList>
    </citation>
    <scope>NUCLEOTIDE SEQUENCE</scope>
    <source>
        <strain evidence="2">HI-2016</strain>
    </source>
</reference>
<dbReference type="AlphaFoldDB" id="A0A8T2NQN7"/>
<comment type="caution">
    <text evidence="2">The sequence shown here is derived from an EMBL/GenBank/DDBJ whole genome shotgun (WGS) entry which is preliminary data.</text>
</comment>
<evidence type="ECO:0000313" key="2">
    <source>
        <dbReference type="EMBL" id="KAG9339878.1"/>
    </source>
</evidence>
<protein>
    <submittedName>
        <fullName evidence="2">Uncharacterized protein</fullName>
    </submittedName>
</protein>
<keyword evidence="3" id="KW-1185">Reference proteome</keyword>
<accession>A0A8T2NQN7</accession>
<dbReference type="Proteomes" id="UP000824540">
    <property type="component" value="Unassembled WGS sequence"/>
</dbReference>
<gene>
    <name evidence="2" type="ORF">JZ751_022191</name>
</gene>
<dbReference type="EMBL" id="JAFBMS010000048">
    <property type="protein sequence ID" value="KAG9339878.1"/>
    <property type="molecule type" value="Genomic_DNA"/>
</dbReference>
<proteinExistence type="predicted"/>
<name>A0A8T2NQN7_9TELE</name>
<feature type="region of interest" description="Disordered" evidence="1">
    <location>
        <begin position="1"/>
        <end position="41"/>
    </location>
</feature>
<evidence type="ECO:0000256" key="1">
    <source>
        <dbReference type="SAM" id="MobiDB-lite"/>
    </source>
</evidence>
<sequence>MSGVDHNSPTPTPAPATESEPKKQGGALARLPNGPLPLGKPSFSVGVDLGGDAEHLYPQVAGNLEANACAVANQVHQ</sequence>
<evidence type="ECO:0000313" key="3">
    <source>
        <dbReference type="Proteomes" id="UP000824540"/>
    </source>
</evidence>
<organism evidence="2 3">
    <name type="scientific">Albula glossodonta</name>
    <name type="common">roundjaw bonefish</name>
    <dbReference type="NCBI Taxonomy" id="121402"/>
    <lineage>
        <taxon>Eukaryota</taxon>
        <taxon>Metazoa</taxon>
        <taxon>Chordata</taxon>
        <taxon>Craniata</taxon>
        <taxon>Vertebrata</taxon>
        <taxon>Euteleostomi</taxon>
        <taxon>Actinopterygii</taxon>
        <taxon>Neopterygii</taxon>
        <taxon>Teleostei</taxon>
        <taxon>Albuliformes</taxon>
        <taxon>Albulidae</taxon>
        <taxon>Albula</taxon>
    </lineage>
</organism>